<feature type="transmembrane region" description="Helical" evidence="10">
    <location>
        <begin position="107"/>
        <end position="130"/>
    </location>
</feature>
<feature type="transmembrane region" description="Helical" evidence="10">
    <location>
        <begin position="161"/>
        <end position="179"/>
    </location>
</feature>
<keyword evidence="7 10" id="KW-0472">Membrane</keyword>
<dbReference type="GO" id="GO:0043772">
    <property type="term" value="F:acyl-phosphate glycerol-3-phosphate acyltransferase activity"/>
    <property type="evidence" value="ECO:0007669"/>
    <property type="project" value="InterPro"/>
</dbReference>
<evidence type="ECO:0000256" key="2">
    <source>
        <dbReference type="ARBA" id="ARBA00022516"/>
    </source>
</evidence>
<dbReference type="Proteomes" id="UP001329915">
    <property type="component" value="Chromosome"/>
</dbReference>
<keyword evidence="12" id="KW-1185">Reference proteome</keyword>
<keyword evidence="9" id="KW-1208">Phospholipid metabolism</keyword>
<dbReference type="GO" id="GO:0005886">
    <property type="term" value="C:plasma membrane"/>
    <property type="evidence" value="ECO:0007669"/>
    <property type="project" value="InterPro"/>
</dbReference>
<keyword evidence="8" id="KW-0594">Phospholipid biosynthesis</keyword>
<keyword evidence="1" id="KW-1003">Cell membrane</keyword>
<evidence type="ECO:0000256" key="8">
    <source>
        <dbReference type="ARBA" id="ARBA00023209"/>
    </source>
</evidence>
<feature type="transmembrane region" description="Helical" evidence="10">
    <location>
        <begin position="136"/>
        <end position="154"/>
    </location>
</feature>
<dbReference type="GO" id="GO:0008654">
    <property type="term" value="P:phospholipid biosynthetic process"/>
    <property type="evidence" value="ECO:0007669"/>
    <property type="project" value="UniProtKB-KW"/>
</dbReference>
<protein>
    <submittedName>
        <fullName evidence="11">Glycerol-3-phosphate acyltransferase</fullName>
    </submittedName>
</protein>
<dbReference type="RefSeq" id="WP_366921872.1">
    <property type="nucleotide sequence ID" value="NZ_CP121694.1"/>
</dbReference>
<keyword evidence="6" id="KW-0443">Lipid metabolism</keyword>
<dbReference type="Pfam" id="PF02660">
    <property type="entry name" value="G3P_acyltransf"/>
    <property type="match status" value="1"/>
</dbReference>
<keyword evidence="5 10" id="KW-1133">Transmembrane helix</keyword>
<feature type="transmembrane region" description="Helical" evidence="10">
    <location>
        <begin position="6"/>
        <end position="23"/>
    </location>
</feature>
<evidence type="ECO:0000256" key="1">
    <source>
        <dbReference type="ARBA" id="ARBA00022475"/>
    </source>
</evidence>
<evidence type="ECO:0000256" key="5">
    <source>
        <dbReference type="ARBA" id="ARBA00022989"/>
    </source>
</evidence>
<evidence type="ECO:0000256" key="6">
    <source>
        <dbReference type="ARBA" id="ARBA00023098"/>
    </source>
</evidence>
<evidence type="ECO:0000256" key="4">
    <source>
        <dbReference type="ARBA" id="ARBA00022692"/>
    </source>
</evidence>
<dbReference type="InterPro" id="IPR003811">
    <property type="entry name" value="G3P_acylTferase_PlsY"/>
</dbReference>
<evidence type="ECO:0000256" key="7">
    <source>
        <dbReference type="ARBA" id="ARBA00023136"/>
    </source>
</evidence>
<keyword evidence="11" id="KW-0012">Acyltransferase</keyword>
<feature type="transmembrane region" description="Helical" evidence="10">
    <location>
        <begin position="78"/>
        <end position="95"/>
    </location>
</feature>
<reference evidence="11 12" key="1">
    <citation type="submission" date="2023-04" db="EMBL/GenBank/DDBJ databases">
        <authorList>
            <person name="Hsu D."/>
        </authorList>
    </citation>
    <scope>NUCLEOTIDE SEQUENCE [LARGE SCALE GENOMIC DNA]</scope>
    <source>
        <strain evidence="11 12">MK1</strain>
    </source>
</reference>
<accession>A0AAU0UQI9</accession>
<evidence type="ECO:0000256" key="3">
    <source>
        <dbReference type="ARBA" id="ARBA00022679"/>
    </source>
</evidence>
<evidence type="ECO:0000313" key="12">
    <source>
        <dbReference type="Proteomes" id="UP001329915"/>
    </source>
</evidence>
<keyword evidence="3" id="KW-0808">Transferase</keyword>
<dbReference type="KEGG" id="dbc:MFMK1_002290"/>
<dbReference type="EMBL" id="CP121694">
    <property type="protein sequence ID" value="WRO22460.1"/>
    <property type="molecule type" value="Genomic_DNA"/>
</dbReference>
<gene>
    <name evidence="11" type="ORF">MFMK1_002290</name>
</gene>
<sequence length="183" mass="20595">MPEFFLFSAFAALIGALPVKYLFLQIKNTPLLKQNEGRLTVKDLITHIGFEMIALITVLELIKGLLVAVLALNFWTDWQWMAAWGILSAILVEQITHQKFRQKGLPLFCGGLLVVAPAMLKIFLALWLSLLILSRNLYLAQVAAAALLMTILYLSREPNYLVFLTAGYLAVSLWVYLGLHFKS</sequence>
<proteinExistence type="predicted"/>
<organism evidence="11 12">
    <name type="scientific">Metallumcola ferriviriculae</name>
    <dbReference type="NCBI Taxonomy" id="3039180"/>
    <lineage>
        <taxon>Bacteria</taxon>
        <taxon>Bacillati</taxon>
        <taxon>Bacillota</taxon>
        <taxon>Clostridia</taxon>
        <taxon>Neomoorellales</taxon>
        <taxon>Desulfitibacteraceae</taxon>
        <taxon>Metallumcola</taxon>
    </lineage>
</organism>
<evidence type="ECO:0000313" key="11">
    <source>
        <dbReference type="EMBL" id="WRO22460.1"/>
    </source>
</evidence>
<keyword evidence="2" id="KW-0444">Lipid biosynthesis</keyword>
<evidence type="ECO:0000256" key="9">
    <source>
        <dbReference type="ARBA" id="ARBA00023264"/>
    </source>
</evidence>
<name>A0AAU0UQI9_9FIRM</name>
<keyword evidence="4 10" id="KW-0812">Transmembrane</keyword>
<feature type="transmembrane region" description="Helical" evidence="10">
    <location>
        <begin position="44"/>
        <end position="72"/>
    </location>
</feature>
<dbReference type="AlphaFoldDB" id="A0AAU0UQI9"/>
<evidence type="ECO:0000256" key="10">
    <source>
        <dbReference type="SAM" id="Phobius"/>
    </source>
</evidence>